<dbReference type="Proteomes" id="UP000243052">
    <property type="component" value="Chromosome iii"/>
</dbReference>
<feature type="compositionally biased region" description="Polar residues" evidence="16">
    <location>
        <begin position="937"/>
        <end position="949"/>
    </location>
</feature>
<keyword evidence="8" id="KW-0677">Repeat</keyword>
<dbReference type="PROSITE" id="PS50082">
    <property type="entry name" value="WD_REPEATS_2"/>
    <property type="match status" value="2"/>
</dbReference>
<dbReference type="InterPro" id="IPR024298">
    <property type="entry name" value="Sec16_Sec23-bd"/>
</dbReference>
<dbReference type="AlphaFoldDB" id="A0A0X8HRG3"/>
<feature type="domain" description="SRA1/Sec31" evidence="17">
    <location>
        <begin position="1118"/>
        <end position="1247"/>
    </location>
</feature>
<dbReference type="PROSITE" id="PS50294">
    <property type="entry name" value="WD_REPEATS_REGION"/>
    <property type="match status" value="1"/>
</dbReference>
<evidence type="ECO:0000256" key="9">
    <source>
        <dbReference type="ARBA" id="ARBA00022824"/>
    </source>
</evidence>
<dbReference type="EMBL" id="CP014243">
    <property type="protein sequence ID" value="AMD20079.1"/>
    <property type="molecule type" value="Genomic_DNA"/>
</dbReference>
<keyword evidence="10" id="KW-0931">ER-Golgi transport</keyword>
<evidence type="ECO:0000256" key="12">
    <source>
        <dbReference type="ARBA" id="ARBA00023136"/>
    </source>
</evidence>
<evidence type="ECO:0000313" key="20">
    <source>
        <dbReference type="Proteomes" id="UP000243052"/>
    </source>
</evidence>
<dbReference type="GO" id="GO:0015031">
    <property type="term" value="P:protein transport"/>
    <property type="evidence" value="ECO:0007669"/>
    <property type="project" value="UniProtKB-KW"/>
</dbReference>
<dbReference type="OrthoDB" id="542917at2759"/>
<keyword evidence="11" id="KW-0653">Protein transport</keyword>
<dbReference type="STRING" id="45286.A0A0X8HRG3"/>
<dbReference type="InterPro" id="IPR040251">
    <property type="entry name" value="SEC31-like"/>
</dbReference>
<evidence type="ECO:0000259" key="18">
    <source>
        <dbReference type="Pfam" id="PF12931"/>
    </source>
</evidence>
<evidence type="ECO:0000313" key="19">
    <source>
        <dbReference type="EMBL" id="AMD20079.1"/>
    </source>
</evidence>
<feature type="region of interest" description="Disordered" evidence="16">
    <location>
        <begin position="1105"/>
        <end position="1144"/>
    </location>
</feature>
<dbReference type="GO" id="GO:0090110">
    <property type="term" value="P:COPII-coated vesicle cargo loading"/>
    <property type="evidence" value="ECO:0007669"/>
    <property type="project" value="TreeGrafter"/>
</dbReference>
<evidence type="ECO:0000256" key="4">
    <source>
        <dbReference type="ARBA" id="ARBA00013507"/>
    </source>
</evidence>
<evidence type="ECO:0000259" key="17">
    <source>
        <dbReference type="Pfam" id="PF07304"/>
    </source>
</evidence>
<evidence type="ECO:0000256" key="1">
    <source>
        <dbReference type="ARBA" id="ARBA00004299"/>
    </source>
</evidence>
<dbReference type="InterPro" id="IPR036322">
    <property type="entry name" value="WD40_repeat_dom_sf"/>
</dbReference>
<keyword evidence="6" id="KW-0813">Transport</keyword>
<dbReference type="Gene3D" id="2.20.25.400">
    <property type="match status" value="1"/>
</dbReference>
<evidence type="ECO:0000256" key="14">
    <source>
        <dbReference type="ARBA" id="ARBA00025471"/>
    </source>
</evidence>
<feature type="compositionally biased region" description="Polar residues" evidence="16">
    <location>
        <begin position="1056"/>
        <end position="1071"/>
    </location>
</feature>
<dbReference type="SUPFAM" id="SSF47938">
    <property type="entry name" value="Functional domain of the splicing factor Prp18"/>
    <property type="match status" value="1"/>
</dbReference>
<dbReference type="Pfam" id="PF07304">
    <property type="entry name" value="SRA1"/>
    <property type="match status" value="1"/>
</dbReference>
<name>A0A0X8HRG3_9SACH</name>
<feature type="compositionally biased region" description="Polar residues" evidence="16">
    <location>
        <begin position="900"/>
        <end position="917"/>
    </location>
</feature>
<feature type="compositionally biased region" description="Polar residues" evidence="16">
    <location>
        <begin position="782"/>
        <end position="801"/>
    </location>
</feature>
<comment type="function">
    <text evidence="14">Component of the coat protein complex II (COPII) which promotes the formation of transport vesicles from the endoplasmic reticulum (ER). The coat has two main functions, the physical deformation of the endoplasmic reticulum membrane into vesicles and the selection of cargo molecules.</text>
</comment>
<dbReference type="GO" id="GO:0070971">
    <property type="term" value="C:endoplasmic reticulum exit site"/>
    <property type="evidence" value="ECO:0007669"/>
    <property type="project" value="TreeGrafter"/>
</dbReference>
<dbReference type="Pfam" id="PF11549">
    <property type="entry name" value="Sec31"/>
    <property type="match status" value="1"/>
</dbReference>
<dbReference type="Gene3D" id="1.20.940.10">
    <property type="entry name" value="Functional domain of the splicing factor Prp18"/>
    <property type="match status" value="1"/>
</dbReference>
<evidence type="ECO:0000256" key="3">
    <source>
        <dbReference type="ARBA" id="ARBA00009358"/>
    </source>
</evidence>
<evidence type="ECO:0000256" key="15">
    <source>
        <dbReference type="PROSITE-ProRule" id="PRU00221"/>
    </source>
</evidence>
<feature type="compositionally biased region" description="Polar residues" evidence="16">
    <location>
        <begin position="1005"/>
        <end position="1017"/>
    </location>
</feature>
<reference evidence="19 20" key="1">
    <citation type="submission" date="2016-01" db="EMBL/GenBank/DDBJ databases">
        <title>Genome sequence of the yeast Holleya sinecauda.</title>
        <authorList>
            <person name="Dietrich F.S."/>
        </authorList>
    </citation>
    <scope>NUCLEOTIDE SEQUENCE [LARGE SCALE GENOMIC DNA]</scope>
    <source>
        <strain evidence="19 20">ATCC 58844</strain>
    </source>
</reference>
<feature type="repeat" description="WD" evidence="15">
    <location>
        <begin position="247"/>
        <end position="289"/>
    </location>
</feature>
<feature type="region of interest" description="Disordered" evidence="16">
    <location>
        <begin position="759"/>
        <end position="855"/>
    </location>
</feature>
<gene>
    <name evidence="19" type="ORF">AW171_hschr31949</name>
</gene>
<dbReference type="Gene3D" id="1.25.40.980">
    <property type="match status" value="1"/>
</dbReference>
<feature type="repeat" description="WD" evidence="15">
    <location>
        <begin position="100"/>
        <end position="135"/>
    </location>
</feature>
<evidence type="ECO:0000256" key="5">
    <source>
        <dbReference type="ARBA" id="ARBA00021236"/>
    </source>
</evidence>
<dbReference type="InterPro" id="IPR001680">
    <property type="entry name" value="WD40_rpt"/>
</dbReference>
<organism evidence="19 20">
    <name type="scientific">Eremothecium sinecaudum</name>
    <dbReference type="NCBI Taxonomy" id="45286"/>
    <lineage>
        <taxon>Eukaryota</taxon>
        <taxon>Fungi</taxon>
        <taxon>Dikarya</taxon>
        <taxon>Ascomycota</taxon>
        <taxon>Saccharomycotina</taxon>
        <taxon>Saccharomycetes</taxon>
        <taxon>Saccharomycetales</taxon>
        <taxon>Saccharomycetaceae</taxon>
        <taxon>Eremothecium</taxon>
    </lineage>
</organism>
<dbReference type="PANTHER" id="PTHR13923:SF11">
    <property type="entry name" value="SECRETORY 31, ISOFORM D"/>
    <property type="match status" value="1"/>
</dbReference>
<accession>A0A0X8HRG3</accession>
<dbReference type="GO" id="GO:0005198">
    <property type="term" value="F:structural molecule activity"/>
    <property type="evidence" value="ECO:0007669"/>
    <property type="project" value="TreeGrafter"/>
</dbReference>
<dbReference type="RefSeq" id="XP_017987075.1">
    <property type="nucleotide sequence ID" value="XM_018131037.1"/>
</dbReference>
<dbReference type="PANTHER" id="PTHR13923">
    <property type="entry name" value="SEC31-RELATED PROTEIN"/>
    <property type="match status" value="1"/>
</dbReference>
<dbReference type="SMART" id="SM00320">
    <property type="entry name" value="WD40"/>
    <property type="match status" value="6"/>
</dbReference>
<protein>
    <recommendedName>
        <fullName evidence="5">Protein transport protein SEC31</fullName>
    </recommendedName>
    <alternativeName>
        <fullName evidence="4">Protein transport protein sec31</fullName>
    </alternativeName>
</protein>
<dbReference type="GO" id="GO:0007029">
    <property type="term" value="P:endoplasmic reticulum organization"/>
    <property type="evidence" value="ECO:0007669"/>
    <property type="project" value="TreeGrafter"/>
</dbReference>
<dbReference type="GO" id="GO:0005789">
    <property type="term" value="C:endoplasmic reticulum membrane"/>
    <property type="evidence" value="ECO:0007669"/>
    <property type="project" value="UniProtKB-SubCell"/>
</dbReference>
<evidence type="ECO:0000256" key="11">
    <source>
        <dbReference type="ARBA" id="ARBA00022927"/>
    </source>
</evidence>
<evidence type="ECO:0000256" key="10">
    <source>
        <dbReference type="ARBA" id="ARBA00022892"/>
    </source>
</evidence>
<dbReference type="GeneID" id="28723312"/>
<evidence type="ECO:0000256" key="8">
    <source>
        <dbReference type="ARBA" id="ARBA00022737"/>
    </source>
</evidence>
<dbReference type="Pfam" id="PF00400">
    <property type="entry name" value="WD40"/>
    <property type="match status" value="2"/>
</dbReference>
<proteinExistence type="inferred from homology"/>
<evidence type="ECO:0000256" key="13">
    <source>
        <dbReference type="ARBA" id="ARBA00023329"/>
    </source>
</evidence>
<dbReference type="InterPro" id="IPR021614">
    <property type="entry name" value="Sec31"/>
</dbReference>
<keyword evidence="13" id="KW-0968">Cytoplasmic vesicle</keyword>
<comment type="similarity">
    <text evidence="3">Belongs to the WD repeat SEC31 family.</text>
</comment>
<evidence type="ECO:0000256" key="16">
    <source>
        <dbReference type="SAM" id="MobiDB-lite"/>
    </source>
</evidence>
<keyword evidence="12" id="KW-0472">Membrane</keyword>
<dbReference type="Gene3D" id="2.130.10.10">
    <property type="entry name" value="YVTN repeat-like/Quinoprotein amine dehydrogenase"/>
    <property type="match status" value="1"/>
</dbReference>
<dbReference type="Pfam" id="PF12931">
    <property type="entry name" value="TPR_Sec16"/>
    <property type="match status" value="1"/>
</dbReference>
<feature type="compositionally biased region" description="Polar residues" evidence="16">
    <location>
        <begin position="1026"/>
        <end position="1048"/>
    </location>
</feature>
<feature type="domain" description="Sec16 Sec23-binding" evidence="18">
    <location>
        <begin position="504"/>
        <end position="715"/>
    </location>
</feature>
<dbReference type="SUPFAM" id="SSF50978">
    <property type="entry name" value="WD40 repeat-like"/>
    <property type="match status" value="1"/>
</dbReference>
<dbReference type="Gene3D" id="6.10.140.1600">
    <property type="match status" value="1"/>
</dbReference>
<dbReference type="InterPro" id="IPR009917">
    <property type="entry name" value="SRA1/Sec31"/>
</dbReference>
<comment type="subcellular location">
    <subcellularLocation>
        <location evidence="1">Cytoplasmic vesicle</location>
        <location evidence="1">COPII-coated vesicle membrane</location>
        <topology evidence="1">Peripheral membrane protein</topology>
        <orientation evidence="1">Cytoplasmic side</orientation>
    </subcellularLocation>
    <subcellularLocation>
        <location evidence="2">Endoplasmic reticulum membrane</location>
        <topology evidence="2">Peripheral membrane protein</topology>
        <orientation evidence="2">Cytoplasmic side</orientation>
    </subcellularLocation>
</comment>
<keyword evidence="7 15" id="KW-0853">WD repeat</keyword>
<sequence length="1254" mass="135870">MVKLIEYPRTATFAWSHDKLPILATGTASGTVDADFSSASTLEFWSILSKDNSKPDAVINADAKFNDLDWSKDNEILAGALENGVVEFFNPVEKKSTAKIAKHSAGVRTVRFNSKQSNLLVSGGSQSEIFVWDVNKVSTQGYSPFGPGKAMTPVDEVQSLSWNQTLAHVFASAGSSGYVSIWDLKAKKEVIHLSYTSPTSGLKNQLSVVEWHPNNSTKVAAATGNDNEPTILVWDLRNANTPLQVLSQGHNKGILSLDWCHHDERLMLSSGRDNTCVLWNPEEGQKLTQYPTRGNWCFKTKFAPEAPELFASASFDNKIQIQTLQNLENKLDLDETAYKQQESEAEFWSNVSQNESNEKPTISKLQAPAWYGNRSAAAQWAFGGKLVSVTADGKGVSITTPSIEGFEKNTMLDAALESKDFVPIINKRLANTIDSTNEEDWSLLESLSMDGKVTYLSEAMSLDDKDEDDVESSQDQQGDFFNNLTAGFTPKGSFQLDLSKPNLTDNLLNGKLDKAVNATLKEGLLLESLVIALNSNDPTLKQRVNNAYFAKYAESSSLARTLYSIAEKNVEDLVDNVEVSQWKHIVKAINTYVDEEHKDELLVRLGDRLFENKQRQDALVLYLAGNSLDKVASIWLKELPALEHKLSSEKATLNEAHMKCLTEFVERFTVLSNYLNERPETKLTNNELISKFLEFVNMTASSGDFDLALKFLDNLPGDNPQVKTERQRVLIASGRFPQRKSNVGKPKYVASQQAMGAASASIGGPTSAKPFAERPPAFAPGVSNTLNSSFQPPIGRTNTFGAPSYPTGPVAPPNRYAPSSVSPSQNTPSNPPVQLATPGNPYAPPSNAVNSFSGNNNPYATPSMMSTPASPAATPYSASPYSKGYYNSNTPVPAVDPSSRVMSGQTPRLNKNANNGWNDLPEIIKEKTSRAKPVSTAPINSVTPANQLGVQPGSAAIPPPPLSRVTSTSSVPTGAPPLNRASSNPSTPSMPPPPPSKLSRGPSLAQPNVVLNEQPSINPYAPPQAKNPSFSTPSNPYAPPTSNVNPRSSPLPVASQAMSSPPTNPYAQQGPTVHAPSKAIPGPPPKAMARKTNVSGKDISSANDLLTSMQRGPNGAAAFSPQQQTAPPPVKKSVSPTSQVTPETFETPSAYKPIVDFLSEELARVTPLVPAEFGKQLKDCNKRLKILFNHLEKQDLLTQPTVDKLHHLVNLLKEHKYSEASAVHVDIATNHAQEAGNWLTGVKRLIGLAEATSN</sequence>
<dbReference type="GO" id="GO:0030127">
    <property type="term" value="C:COPII vesicle coat"/>
    <property type="evidence" value="ECO:0007669"/>
    <property type="project" value="TreeGrafter"/>
</dbReference>
<keyword evidence="9" id="KW-0256">Endoplasmic reticulum</keyword>
<feature type="compositionally biased region" description="Polar residues" evidence="16">
    <location>
        <begin position="817"/>
        <end position="828"/>
    </location>
</feature>
<evidence type="ECO:0000256" key="2">
    <source>
        <dbReference type="ARBA" id="ARBA00004397"/>
    </source>
</evidence>
<evidence type="ECO:0000256" key="7">
    <source>
        <dbReference type="ARBA" id="ARBA00022574"/>
    </source>
</evidence>
<evidence type="ECO:0000256" key="6">
    <source>
        <dbReference type="ARBA" id="ARBA00022448"/>
    </source>
</evidence>
<dbReference type="InterPro" id="IPR015943">
    <property type="entry name" value="WD40/YVTN_repeat-like_dom_sf"/>
</dbReference>
<feature type="region of interest" description="Disordered" evidence="16">
    <location>
        <begin position="896"/>
        <end position="1092"/>
    </location>
</feature>
<keyword evidence="20" id="KW-1185">Reference proteome</keyword>